<evidence type="ECO:0000313" key="2">
    <source>
        <dbReference type="Proteomes" id="UP000095713"/>
    </source>
</evidence>
<dbReference type="EMBL" id="MDJD01000054">
    <property type="protein sequence ID" value="OEJ98808.1"/>
    <property type="molecule type" value="Genomic_DNA"/>
</dbReference>
<dbReference type="STRING" id="1849968.A8C32_06355"/>
<comment type="caution">
    <text evidence="1">The sequence shown here is derived from an EMBL/GenBank/DDBJ whole genome shotgun (WGS) entry which is preliminary data.</text>
</comment>
<organism evidence="1 2">
    <name type="scientific">Flavivirga aquatica</name>
    <dbReference type="NCBI Taxonomy" id="1849968"/>
    <lineage>
        <taxon>Bacteria</taxon>
        <taxon>Pseudomonadati</taxon>
        <taxon>Bacteroidota</taxon>
        <taxon>Flavobacteriia</taxon>
        <taxon>Flavobacteriales</taxon>
        <taxon>Flavobacteriaceae</taxon>
        <taxon>Flavivirga</taxon>
    </lineage>
</organism>
<dbReference type="AlphaFoldDB" id="A0A1E5SI68"/>
<name>A0A1E5SI68_9FLAO</name>
<proteinExistence type="predicted"/>
<dbReference type="Gene3D" id="3.10.50.40">
    <property type="match status" value="1"/>
</dbReference>
<protein>
    <submittedName>
        <fullName evidence="1">Uncharacterized protein</fullName>
    </submittedName>
</protein>
<evidence type="ECO:0000313" key="1">
    <source>
        <dbReference type="EMBL" id="OEJ98808.1"/>
    </source>
</evidence>
<sequence>MKLKKVSISILCLTVGFLSCKKDDDGIQAPQNINISEQQIKDNDSIVNYLETHYYNSSTIESDPKIKNLVITKIEKGAPVPTGNTLLNDKVESKTLTIGDVTFEYYILKLNQGGGVNSPAFSDNVLIAYEGIELDEDIFDSALHPNPSIIDLTNTIRGWKLVIPEFNAAADQVDQGDGTTVYNNAGVGMMFLPTGLAYLFNPENRLQLSPLIFKFELLKCFENDHDNDGIPSYLEDITEDGLFTVTTEASGVKDDDTDGNNIPNYVDNDDDGDGILTKDEITITVTEKKATVEELKMMTLESNQVLLNKINEEEDGTFTGTIITFTDTDADGKADYLDAE</sequence>
<dbReference type="InterPro" id="IPR018247">
    <property type="entry name" value="EF_Hand_1_Ca_BS"/>
</dbReference>
<dbReference type="PROSITE" id="PS51257">
    <property type="entry name" value="PROKAR_LIPOPROTEIN"/>
    <property type="match status" value="1"/>
</dbReference>
<gene>
    <name evidence="1" type="ORF">A8C32_06355</name>
</gene>
<dbReference type="OrthoDB" id="1424215at2"/>
<keyword evidence="2" id="KW-1185">Reference proteome</keyword>
<reference evidence="1 2" key="1">
    <citation type="submission" date="2016-05" db="EMBL/GenBank/DDBJ databases">
        <title>Draft Genome Sequence of Algibacter sp. Strain SK-16 Isolated from the Surface Water of Aburatsubo Inlet.</title>
        <authorList>
            <person name="Wong S.-K."/>
            <person name="Yoshizawa S."/>
            <person name="Nakajima Y."/>
            <person name="Ogura Y."/>
            <person name="Tetsuya H."/>
            <person name="Hamasaki K."/>
        </authorList>
    </citation>
    <scope>NUCLEOTIDE SEQUENCE [LARGE SCALE GENOMIC DNA]</scope>
    <source>
        <strain evidence="1 2">SK-16</strain>
    </source>
</reference>
<dbReference type="PROSITE" id="PS00018">
    <property type="entry name" value="EF_HAND_1"/>
    <property type="match status" value="1"/>
</dbReference>
<dbReference type="Proteomes" id="UP000095713">
    <property type="component" value="Unassembled WGS sequence"/>
</dbReference>
<dbReference type="RefSeq" id="WP_069831491.1">
    <property type="nucleotide sequence ID" value="NZ_MDJD01000054.1"/>
</dbReference>
<dbReference type="GO" id="GO:0003755">
    <property type="term" value="F:peptidyl-prolyl cis-trans isomerase activity"/>
    <property type="evidence" value="ECO:0007669"/>
    <property type="project" value="InterPro"/>
</dbReference>
<accession>A0A1E5SI68</accession>
<dbReference type="InterPro" id="IPR046357">
    <property type="entry name" value="PPIase_dom_sf"/>
</dbReference>